<organism evidence="4 5">
    <name type="scientific">Trichodelitschia bisporula</name>
    <dbReference type="NCBI Taxonomy" id="703511"/>
    <lineage>
        <taxon>Eukaryota</taxon>
        <taxon>Fungi</taxon>
        <taxon>Dikarya</taxon>
        <taxon>Ascomycota</taxon>
        <taxon>Pezizomycotina</taxon>
        <taxon>Dothideomycetes</taxon>
        <taxon>Dothideomycetes incertae sedis</taxon>
        <taxon>Phaeotrichales</taxon>
        <taxon>Phaeotrichaceae</taxon>
        <taxon>Trichodelitschia</taxon>
    </lineage>
</organism>
<dbReference type="Pfam" id="PF21953">
    <property type="entry name" value="NadN_nucleosid_C"/>
    <property type="match status" value="1"/>
</dbReference>
<dbReference type="InterPro" id="IPR036907">
    <property type="entry name" value="5'-Nucleotdase_C_sf"/>
</dbReference>
<dbReference type="InterPro" id="IPR004843">
    <property type="entry name" value="Calcineurin-like_PHP"/>
</dbReference>
<dbReference type="Gene3D" id="3.60.21.10">
    <property type="match status" value="1"/>
</dbReference>
<sequence>MSRSSLLLLAALARFVAAIQPDASPAVAAPLRHLPWGQLNFLHTTDVHGWYGGHLQEPSFSADWGDYISLAEHLQRKADSEGVDLLLVDTGDRIEGNGLYDASEPKGRYTSSILKEQRIDLLSSGNHELYKQNSSERELFETVPAFHGKYIASNLDIYNPETGEIQPLAQRFKRFTTKNLGIRITAFGFLFDFTGNFNNTIVQRVQDTVNEQWFQEAIHTDEVDLFVIFGHVALHSPEYDLLHRAIRSVHWDVPIALFGGHSHIRDYRLYDYKAAGLQSGRYMETIGFMSVTGVSTPDDPQPPTRSPTWSRRYMDNNLFSFHHHTGTNETTFPTSHGLKVSNMITKARKNLHLSDVIGCTPRDMWVNRAPYGSDASIFTWLEDSVLPDQLAGSPRVAGKGKKALAITNTGAIRFDMFKGAFTQDTQYLVSPFTSGFKFIADVPLDDAKGVIELLNGGGQMMTTAEAHGLQSWMLAPPEQISPRPGRASVLPPVRSDQQVLRKPELIPGYTTLDEAGDDGDDTLHEALRFYSVPNCIQAPVGDWSLEDKKLPPVVDLVYGDFIEPWVMVALEYLGYKVAPDDVQLWMKGKMMTEMMTEWVAENWPPVDGKCT</sequence>
<gene>
    <name evidence="4" type="ORF">EJ06DRAFT_538975</name>
</gene>
<dbReference type="InterPro" id="IPR053828">
    <property type="entry name" value="Nucleosidase_C"/>
</dbReference>
<reference evidence="4" key="1">
    <citation type="journal article" date="2020" name="Stud. Mycol.">
        <title>101 Dothideomycetes genomes: a test case for predicting lifestyles and emergence of pathogens.</title>
        <authorList>
            <person name="Haridas S."/>
            <person name="Albert R."/>
            <person name="Binder M."/>
            <person name="Bloem J."/>
            <person name="Labutti K."/>
            <person name="Salamov A."/>
            <person name="Andreopoulos B."/>
            <person name="Baker S."/>
            <person name="Barry K."/>
            <person name="Bills G."/>
            <person name="Bluhm B."/>
            <person name="Cannon C."/>
            <person name="Castanera R."/>
            <person name="Culley D."/>
            <person name="Daum C."/>
            <person name="Ezra D."/>
            <person name="Gonzalez J."/>
            <person name="Henrissat B."/>
            <person name="Kuo A."/>
            <person name="Liang C."/>
            <person name="Lipzen A."/>
            <person name="Lutzoni F."/>
            <person name="Magnuson J."/>
            <person name="Mondo S."/>
            <person name="Nolan M."/>
            <person name="Ohm R."/>
            <person name="Pangilinan J."/>
            <person name="Park H.-J."/>
            <person name="Ramirez L."/>
            <person name="Alfaro M."/>
            <person name="Sun H."/>
            <person name="Tritt A."/>
            <person name="Yoshinaga Y."/>
            <person name="Zwiers L.-H."/>
            <person name="Turgeon B."/>
            <person name="Goodwin S."/>
            <person name="Spatafora J."/>
            <person name="Crous P."/>
            <person name="Grigoriev I."/>
        </authorList>
    </citation>
    <scope>NUCLEOTIDE SEQUENCE</scope>
    <source>
        <strain evidence="4">CBS 262.69</strain>
    </source>
</reference>
<dbReference type="Proteomes" id="UP000799640">
    <property type="component" value="Unassembled WGS sequence"/>
</dbReference>
<dbReference type="GO" id="GO:0005829">
    <property type="term" value="C:cytosol"/>
    <property type="evidence" value="ECO:0007669"/>
    <property type="project" value="TreeGrafter"/>
</dbReference>
<evidence type="ECO:0000313" key="4">
    <source>
        <dbReference type="EMBL" id="KAF2398476.1"/>
    </source>
</evidence>
<protein>
    <submittedName>
        <fullName evidence="4">Ser/Thr protein phosphatase family</fullName>
    </submittedName>
</protein>
<dbReference type="OrthoDB" id="7722975at2759"/>
<dbReference type="SUPFAM" id="SSF56300">
    <property type="entry name" value="Metallo-dependent phosphatases"/>
    <property type="match status" value="1"/>
</dbReference>
<dbReference type="EMBL" id="ML996700">
    <property type="protein sequence ID" value="KAF2398476.1"/>
    <property type="molecule type" value="Genomic_DNA"/>
</dbReference>
<dbReference type="InterPro" id="IPR014485">
    <property type="entry name" value="Pesterase_C1039"/>
</dbReference>
<evidence type="ECO:0000313" key="5">
    <source>
        <dbReference type="Proteomes" id="UP000799640"/>
    </source>
</evidence>
<keyword evidence="1" id="KW-0732">Signal</keyword>
<dbReference type="CDD" id="cd07407">
    <property type="entry name" value="MPP_YHR202W_N"/>
    <property type="match status" value="1"/>
</dbReference>
<dbReference type="GO" id="GO:0009166">
    <property type="term" value="P:nucleotide catabolic process"/>
    <property type="evidence" value="ECO:0007669"/>
    <property type="project" value="InterPro"/>
</dbReference>
<keyword evidence="5" id="KW-1185">Reference proteome</keyword>
<dbReference type="Gene3D" id="3.90.780.10">
    <property type="entry name" value="5'-Nucleotidase, C-terminal domain"/>
    <property type="match status" value="2"/>
</dbReference>
<dbReference type="GO" id="GO:0005576">
    <property type="term" value="C:extracellular region"/>
    <property type="evidence" value="ECO:0007669"/>
    <property type="project" value="UniProtKB-ARBA"/>
</dbReference>
<dbReference type="Pfam" id="PF00149">
    <property type="entry name" value="Metallophos"/>
    <property type="match status" value="1"/>
</dbReference>
<feature type="domain" description="Putative 5'-nucleotidase C-terminal" evidence="3">
    <location>
        <begin position="363"/>
        <end position="567"/>
    </location>
</feature>
<feature type="chain" id="PRO_5026083099" evidence="1">
    <location>
        <begin position="19"/>
        <end position="611"/>
    </location>
</feature>
<proteinExistence type="predicted"/>
<dbReference type="PANTHER" id="PTHR11575:SF43">
    <property type="entry name" value="SER_THR PROTEIN PHOSPHATASE FAMILY (AFU_ORTHOLOGUE AFUA_3G04160)"/>
    <property type="match status" value="1"/>
</dbReference>
<accession>A0A6G1HRH6</accession>
<dbReference type="PANTHER" id="PTHR11575">
    <property type="entry name" value="5'-NUCLEOTIDASE-RELATED"/>
    <property type="match status" value="1"/>
</dbReference>
<dbReference type="FunFam" id="3.60.21.10:FF:000043">
    <property type="entry name" value="Ser/Thr protein phosphatase family"/>
    <property type="match status" value="1"/>
</dbReference>
<dbReference type="InterPro" id="IPR006179">
    <property type="entry name" value="5_nucleotidase/apyrase"/>
</dbReference>
<feature type="domain" description="Calcineurin-like phosphoesterase" evidence="2">
    <location>
        <begin position="40"/>
        <end position="264"/>
    </location>
</feature>
<name>A0A6G1HRH6_9PEZI</name>
<evidence type="ECO:0000259" key="2">
    <source>
        <dbReference type="Pfam" id="PF00149"/>
    </source>
</evidence>
<dbReference type="GO" id="GO:0016787">
    <property type="term" value="F:hydrolase activity"/>
    <property type="evidence" value="ECO:0007669"/>
    <property type="project" value="InterPro"/>
</dbReference>
<evidence type="ECO:0000259" key="3">
    <source>
        <dbReference type="Pfam" id="PF21953"/>
    </source>
</evidence>
<dbReference type="InterPro" id="IPR029052">
    <property type="entry name" value="Metallo-depent_PP-like"/>
</dbReference>
<dbReference type="SUPFAM" id="SSF55816">
    <property type="entry name" value="5'-nucleotidase (syn. UDP-sugar hydrolase), C-terminal domain"/>
    <property type="match status" value="1"/>
</dbReference>
<dbReference type="InterPro" id="IPR041823">
    <property type="entry name" value="YHR202W_N"/>
</dbReference>
<feature type="signal peptide" evidence="1">
    <location>
        <begin position="1"/>
        <end position="18"/>
    </location>
</feature>
<evidence type="ECO:0000256" key="1">
    <source>
        <dbReference type="SAM" id="SignalP"/>
    </source>
</evidence>
<dbReference type="PIRSF" id="PIRSF017316">
    <property type="entry name" value="Pesterase_C1039"/>
    <property type="match status" value="1"/>
</dbReference>
<dbReference type="AlphaFoldDB" id="A0A6G1HRH6"/>